<dbReference type="GO" id="GO:0015627">
    <property type="term" value="C:type II protein secretion system complex"/>
    <property type="evidence" value="ECO:0007669"/>
    <property type="project" value="InterPro"/>
</dbReference>
<keyword evidence="7 10" id="KW-0812">Transmembrane</keyword>
<evidence type="ECO:0000256" key="6">
    <source>
        <dbReference type="ARBA" id="ARBA00022519"/>
    </source>
</evidence>
<dbReference type="PANTHER" id="PTHR39583">
    <property type="entry name" value="TYPE II SECRETION SYSTEM PROTEIN J-RELATED"/>
    <property type="match status" value="1"/>
</dbReference>
<evidence type="ECO:0000313" key="11">
    <source>
        <dbReference type="EMBL" id="RUO29686.1"/>
    </source>
</evidence>
<dbReference type="Gene3D" id="3.10.610.10">
    <property type="entry name" value="GSPII I/J protein-like"/>
    <property type="match status" value="1"/>
</dbReference>
<dbReference type="SUPFAM" id="SSF54523">
    <property type="entry name" value="Pili subunits"/>
    <property type="match status" value="1"/>
</dbReference>
<dbReference type="Proteomes" id="UP000287823">
    <property type="component" value="Unassembled WGS sequence"/>
</dbReference>
<evidence type="ECO:0000256" key="3">
    <source>
        <dbReference type="ARBA" id="ARBA00021539"/>
    </source>
</evidence>
<reference evidence="11 12" key="1">
    <citation type="journal article" date="2011" name="Front. Microbiol.">
        <title>Genomic signatures of strain selection and enhancement in Bacillus atrophaeus var. globigii, a historical biowarfare simulant.</title>
        <authorList>
            <person name="Gibbons H.S."/>
            <person name="Broomall S.M."/>
            <person name="McNew L.A."/>
            <person name="Daligault H."/>
            <person name="Chapman C."/>
            <person name="Bruce D."/>
            <person name="Karavis M."/>
            <person name="Krepps M."/>
            <person name="McGregor P.A."/>
            <person name="Hong C."/>
            <person name="Park K.H."/>
            <person name="Akmal A."/>
            <person name="Feldman A."/>
            <person name="Lin J.S."/>
            <person name="Chang W.E."/>
            <person name="Higgs B.W."/>
            <person name="Demirev P."/>
            <person name="Lindquist J."/>
            <person name="Liem A."/>
            <person name="Fochler E."/>
            <person name="Read T.D."/>
            <person name="Tapia R."/>
            <person name="Johnson S."/>
            <person name="Bishop-Lilly K.A."/>
            <person name="Detter C."/>
            <person name="Han C."/>
            <person name="Sozhamannan S."/>
            <person name="Rosenzweig C.N."/>
            <person name="Skowronski E.W."/>
        </authorList>
    </citation>
    <scope>NUCLEOTIDE SEQUENCE [LARGE SCALE GENOMIC DNA]</scope>
    <source>
        <strain evidence="11 12">Y4G10-17</strain>
    </source>
</reference>
<name>A0A432WCA4_9GAMM</name>
<dbReference type="EMBL" id="PIPO01000007">
    <property type="protein sequence ID" value="RUO29686.1"/>
    <property type="molecule type" value="Genomic_DNA"/>
</dbReference>
<comment type="caution">
    <text evidence="11">The sequence shown here is derived from an EMBL/GenBank/DDBJ whole genome shotgun (WGS) entry which is preliminary data.</text>
</comment>
<dbReference type="InterPro" id="IPR012902">
    <property type="entry name" value="N_methyl_site"/>
</dbReference>
<dbReference type="AlphaFoldDB" id="A0A432WCA4"/>
<dbReference type="NCBIfam" id="TIGR02532">
    <property type="entry name" value="IV_pilin_GFxxxE"/>
    <property type="match status" value="1"/>
</dbReference>
<dbReference type="PANTHER" id="PTHR39583:SF2">
    <property type="entry name" value="TYPE II SECRETION SYSTEM PROTEIN J"/>
    <property type="match status" value="1"/>
</dbReference>
<keyword evidence="6" id="KW-0997">Cell inner membrane</keyword>
<dbReference type="GO" id="GO:0015628">
    <property type="term" value="P:protein secretion by the type II secretion system"/>
    <property type="evidence" value="ECO:0007669"/>
    <property type="project" value="InterPro"/>
</dbReference>
<comment type="subcellular location">
    <subcellularLocation>
        <location evidence="1">Cell inner membrane</location>
        <topology evidence="1">Single-pass membrane protein</topology>
    </subcellularLocation>
</comment>
<keyword evidence="9 10" id="KW-0472">Membrane</keyword>
<evidence type="ECO:0000256" key="1">
    <source>
        <dbReference type="ARBA" id="ARBA00004377"/>
    </source>
</evidence>
<feature type="transmembrane region" description="Helical" evidence="10">
    <location>
        <begin position="13"/>
        <end position="35"/>
    </location>
</feature>
<dbReference type="GO" id="GO:0005886">
    <property type="term" value="C:plasma membrane"/>
    <property type="evidence" value="ECO:0007669"/>
    <property type="project" value="UniProtKB-SubCell"/>
</dbReference>
<evidence type="ECO:0000256" key="9">
    <source>
        <dbReference type="ARBA" id="ARBA00023136"/>
    </source>
</evidence>
<keyword evidence="12" id="KW-1185">Reference proteome</keyword>
<sequence length="217" mass="24470">MSKKLNGFTLVELMLAMFIFALIGLASSVVLNQMLSSDARATERREELEQLQFSLLLLERDVRQMVMRPVRQVPAEQRNIYLFSDGRYTDSDADGLAFVRAGWSNPDAMLPRSMLQPVVYRLWDGVLQRLSHSYVDDVSAEPAIQNLLHNVTDFRVEFIANGERREEWNVASRLPDVVIISLQTDSYGRIERWLLTSGEGPLGAADEQGNPQGGGLQ</sequence>
<evidence type="ECO:0000256" key="10">
    <source>
        <dbReference type="SAM" id="Phobius"/>
    </source>
</evidence>
<keyword evidence="5" id="KW-0488">Methylation</keyword>
<protein>
    <recommendedName>
        <fullName evidence="3">Type II secretion system protein J</fullName>
    </recommendedName>
</protein>
<proteinExistence type="inferred from homology"/>
<evidence type="ECO:0000256" key="4">
    <source>
        <dbReference type="ARBA" id="ARBA00022475"/>
    </source>
</evidence>
<dbReference type="Pfam" id="PF11612">
    <property type="entry name" value="T2SSJ"/>
    <property type="match status" value="1"/>
</dbReference>
<comment type="similarity">
    <text evidence="2">Belongs to the GSP J family.</text>
</comment>
<organism evidence="11 12">
    <name type="scientific">Aliidiomarina soli</name>
    <dbReference type="NCBI Taxonomy" id="1928574"/>
    <lineage>
        <taxon>Bacteria</taxon>
        <taxon>Pseudomonadati</taxon>
        <taxon>Pseudomonadota</taxon>
        <taxon>Gammaproteobacteria</taxon>
        <taxon>Alteromonadales</taxon>
        <taxon>Idiomarinaceae</taxon>
        <taxon>Aliidiomarina</taxon>
    </lineage>
</organism>
<evidence type="ECO:0000313" key="12">
    <source>
        <dbReference type="Proteomes" id="UP000287823"/>
    </source>
</evidence>
<keyword evidence="8 10" id="KW-1133">Transmembrane helix</keyword>
<dbReference type="Gene3D" id="2.10.70.20">
    <property type="entry name" value="gspk-gspi-gspj complex like domains"/>
    <property type="match status" value="1"/>
</dbReference>
<dbReference type="InterPro" id="IPR045584">
    <property type="entry name" value="Pilin-like"/>
</dbReference>
<accession>A0A432WCA4</accession>
<evidence type="ECO:0000256" key="5">
    <source>
        <dbReference type="ARBA" id="ARBA00022481"/>
    </source>
</evidence>
<evidence type="ECO:0000256" key="7">
    <source>
        <dbReference type="ARBA" id="ARBA00022692"/>
    </source>
</evidence>
<evidence type="ECO:0000256" key="2">
    <source>
        <dbReference type="ARBA" id="ARBA00011084"/>
    </source>
</evidence>
<dbReference type="InterPro" id="IPR051621">
    <property type="entry name" value="T2SS_protein_J"/>
</dbReference>
<dbReference type="Pfam" id="PF07963">
    <property type="entry name" value="N_methyl"/>
    <property type="match status" value="1"/>
</dbReference>
<gene>
    <name evidence="11" type="primary">gspJ</name>
    <name evidence="11" type="ORF">CWE14_14625</name>
</gene>
<dbReference type="InterPro" id="IPR010055">
    <property type="entry name" value="T2SS_protein-GspJ"/>
</dbReference>
<keyword evidence="4" id="KW-1003">Cell membrane</keyword>
<dbReference type="RefSeq" id="WP_126800046.1">
    <property type="nucleotide sequence ID" value="NZ_PIPO01000007.1"/>
</dbReference>
<evidence type="ECO:0000256" key="8">
    <source>
        <dbReference type="ARBA" id="ARBA00022989"/>
    </source>
</evidence>
<dbReference type="NCBIfam" id="TIGR01711">
    <property type="entry name" value="gspJ"/>
    <property type="match status" value="1"/>
</dbReference>